<sequence>MISKTMVPIYFASLSKILTSCLGAFGAFLVIIDVSLNNWEINHFLGNAQYFITPVANLPSLHAVKSHYAFPNEASPEDLSEVSEFMMSHSLATATDHDDDHYLLTVGSYDILDAANDICGDLVHTYPMENVTDSIPGTIRLATVSDKLEYVRGNLFEYMFGTADTRPAPANATHAVLTDLGYTPTRMDCDMRLTTPIEVPEDSGGVVSVNTSMFRIFPKSLCTTCTPIVEFGHDICELKFTYNATAQTITVLSSKAHIGGVHTVGLMFQRTAASVASLVVRALCVLFAIFGYIASQRTIRWCDPTALSTWYKRAIYTMSPPIYRYSSHAFSFSSFYLNSDWFVFGYVIAVLLDEKQSMIYSKIMYTWNEHSDNYWIPIQLFAIQFRWLWLNCAIVKLFKVVLNFVSLTRYTGKNLLVGLCNFSSGFYIYLGAVVLFDRTKMIQGINHDMVSLSSSTEPLDGLRVDVFNGYYIRTVPDILFIMTINLMVVLTIDHVVHFRWWQRVAKSSLGRQTMFNSTSILNEMRCDFYHIDGYKNQAVKIQARTLCTMQWFFMCHTLCFGLPEDPKHIRALLSHSAKSDLLTVRLPSTSKETPISDLLKLSHSNRSTKHLAVRPKTTDDPTTDDPKDAPPADSIQICILVQDSEGNIRMYDSRRSELVGLTVEEKILNNGKFTLG</sequence>
<comment type="caution">
    <text evidence="3">The sequence shown here is derived from an EMBL/GenBank/DDBJ whole genome shotgun (WGS) entry which is preliminary data.</text>
</comment>
<evidence type="ECO:0000256" key="1">
    <source>
        <dbReference type="SAM" id="MobiDB-lite"/>
    </source>
</evidence>
<dbReference type="EMBL" id="VJMJ01000175">
    <property type="protein sequence ID" value="KAF0728676.1"/>
    <property type="molecule type" value="Genomic_DNA"/>
</dbReference>
<gene>
    <name evidence="3" type="ORF">Ae201684_013634</name>
</gene>
<evidence type="ECO:0000313" key="4">
    <source>
        <dbReference type="Proteomes" id="UP000481153"/>
    </source>
</evidence>
<name>A0A6G0WMX7_9STRA</name>
<evidence type="ECO:0000313" key="3">
    <source>
        <dbReference type="EMBL" id="KAF0728676.1"/>
    </source>
</evidence>
<feature type="transmembrane region" description="Helical" evidence="2">
    <location>
        <begin position="7"/>
        <end position="32"/>
    </location>
</feature>
<organism evidence="3 4">
    <name type="scientific">Aphanomyces euteiches</name>
    <dbReference type="NCBI Taxonomy" id="100861"/>
    <lineage>
        <taxon>Eukaryota</taxon>
        <taxon>Sar</taxon>
        <taxon>Stramenopiles</taxon>
        <taxon>Oomycota</taxon>
        <taxon>Saprolegniomycetes</taxon>
        <taxon>Saprolegniales</taxon>
        <taxon>Verrucalvaceae</taxon>
        <taxon>Aphanomyces</taxon>
    </lineage>
</organism>
<dbReference type="VEuPathDB" id="FungiDB:AeMF1_007058"/>
<reference evidence="3 4" key="1">
    <citation type="submission" date="2019-07" db="EMBL/GenBank/DDBJ databases">
        <title>Genomics analysis of Aphanomyces spp. identifies a new class of oomycete effector associated with host adaptation.</title>
        <authorList>
            <person name="Gaulin E."/>
        </authorList>
    </citation>
    <scope>NUCLEOTIDE SEQUENCE [LARGE SCALE GENOMIC DNA]</scope>
    <source>
        <strain evidence="3 4">ATCC 201684</strain>
    </source>
</reference>
<keyword evidence="2" id="KW-1133">Transmembrane helix</keyword>
<feature type="region of interest" description="Disordered" evidence="1">
    <location>
        <begin position="609"/>
        <end position="632"/>
    </location>
</feature>
<feature type="transmembrane region" description="Helical" evidence="2">
    <location>
        <begin position="478"/>
        <end position="501"/>
    </location>
</feature>
<keyword evidence="4" id="KW-1185">Reference proteome</keyword>
<dbReference type="VEuPathDB" id="FungiDB:AeMF1_004854"/>
<dbReference type="Proteomes" id="UP000481153">
    <property type="component" value="Unassembled WGS sequence"/>
</dbReference>
<keyword evidence="2" id="KW-0472">Membrane</keyword>
<feature type="transmembrane region" description="Helical" evidence="2">
    <location>
        <begin position="272"/>
        <end position="294"/>
    </location>
</feature>
<dbReference type="AlphaFoldDB" id="A0A6G0WMX7"/>
<feature type="transmembrane region" description="Helical" evidence="2">
    <location>
        <begin position="415"/>
        <end position="436"/>
    </location>
</feature>
<keyword evidence="2" id="KW-0812">Transmembrane</keyword>
<protein>
    <submittedName>
        <fullName evidence="3">Uncharacterized protein</fullName>
    </submittedName>
</protein>
<feature type="transmembrane region" description="Helical" evidence="2">
    <location>
        <begin position="329"/>
        <end position="352"/>
    </location>
</feature>
<proteinExistence type="predicted"/>
<accession>A0A6G0WMX7</accession>
<feature type="compositionally biased region" description="Basic and acidic residues" evidence="1">
    <location>
        <begin position="616"/>
        <end position="630"/>
    </location>
</feature>
<evidence type="ECO:0000256" key="2">
    <source>
        <dbReference type="SAM" id="Phobius"/>
    </source>
</evidence>